<feature type="domain" description="4Fe-4S ferredoxin-type" evidence="8">
    <location>
        <begin position="240"/>
        <end position="267"/>
    </location>
</feature>
<keyword evidence="5" id="KW-0411">Iron-sulfur</keyword>
<dbReference type="GO" id="GO:0046872">
    <property type="term" value="F:metal ion binding"/>
    <property type="evidence" value="ECO:0007669"/>
    <property type="project" value="UniProtKB-KW"/>
</dbReference>
<feature type="domain" description="4Fe-4S ferredoxin-type" evidence="8">
    <location>
        <begin position="210"/>
        <end position="239"/>
    </location>
</feature>
<keyword evidence="7" id="KW-0812">Transmembrane</keyword>
<evidence type="ECO:0000256" key="6">
    <source>
        <dbReference type="ARBA" id="ARBA00023136"/>
    </source>
</evidence>
<evidence type="ECO:0000256" key="5">
    <source>
        <dbReference type="ARBA" id="ARBA00023014"/>
    </source>
</evidence>
<evidence type="ECO:0000259" key="8">
    <source>
        <dbReference type="PROSITE" id="PS51379"/>
    </source>
</evidence>
<keyword evidence="4" id="KW-0408">Iron</keyword>
<dbReference type="SUPFAM" id="SSF54862">
    <property type="entry name" value="4Fe-4S ferredoxins"/>
    <property type="match status" value="1"/>
</dbReference>
<name>A0A919S2D4_9CLOT</name>
<dbReference type="Pfam" id="PF13237">
    <property type="entry name" value="Fer4_10"/>
    <property type="match status" value="1"/>
</dbReference>
<keyword evidence="3" id="KW-0479">Metal-binding</keyword>
<keyword evidence="7" id="KW-1133">Transmembrane helix</keyword>
<dbReference type="RefSeq" id="WP_212904665.1">
    <property type="nucleotide sequence ID" value="NZ_BOPZ01000025.1"/>
</dbReference>
<evidence type="ECO:0000256" key="1">
    <source>
        <dbReference type="ARBA" id="ARBA00004236"/>
    </source>
</evidence>
<keyword evidence="6 7" id="KW-0472">Membrane</keyword>
<dbReference type="GO" id="GO:0051536">
    <property type="term" value="F:iron-sulfur cluster binding"/>
    <property type="evidence" value="ECO:0007669"/>
    <property type="project" value="UniProtKB-KW"/>
</dbReference>
<evidence type="ECO:0000313" key="9">
    <source>
        <dbReference type="EMBL" id="GIM29983.1"/>
    </source>
</evidence>
<feature type="transmembrane region" description="Helical" evidence="7">
    <location>
        <begin position="66"/>
        <end position="83"/>
    </location>
</feature>
<dbReference type="InterPro" id="IPR017896">
    <property type="entry name" value="4Fe4S_Fe-S-bd"/>
</dbReference>
<feature type="transmembrane region" description="Helical" evidence="7">
    <location>
        <begin position="121"/>
        <end position="139"/>
    </location>
</feature>
<accession>A0A919S2D4</accession>
<comment type="subcellular location">
    <subcellularLocation>
        <location evidence="1">Cell membrane</location>
    </subcellularLocation>
</comment>
<gene>
    <name evidence="9" type="ORF">CPJCM30710_26490</name>
</gene>
<evidence type="ECO:0000256" key="2">
    <source>
        <dbReference type="ARBA" id="ARBA00022475"/>
    </source>
</evidence>
<keyword evidence="10" id="KW-1185">Reference proteome</keyword>
<dbReference type="AlphaFoldDB" id="A0A919S2D4"/>
<feature type="transmembrane region" description="Helical" evidence="7">
    <location>
        <begin position="170"/>
        <end position="187"/>
    </location>
</feature>
<keyword evidence="2" id="KW-1003">Cell membrane</keyword>
<dbReference type="InterPro" id="IPR017900">
    <property type="entry name" value="4Fe4S_Fe_S_CS"/>
</dbReference>
<dbReference type="InterPro" id="IPR052378">
    <property type="entry name" value="NosR_regulator"/>
</dbReference>
<dbReference type="EMBL" id="BOPZ01000025">
    <property type="protein sequence ID" value="GIM29983.1"/>
    <property type="molecule type" value="Genomic_DNA"/>
</dbReference>
<dbReference type="PROSITE" id="PS51379">
    <property type="entry name" value="4FE4S_FER_2"/>
    <property type="match status" value="2"/>
</dbReference>
<evidence type="ECO:0000313" key="10">
    <source>
        <dbReference type="Proteomes" id="UP000679179"/>
    </source>
</evidence>
<dbReference type="Proteomes" id="UP000679179">
    <property type="component" value="Unassembled WGS sequence"/>
</dbReference>
<evidence type="ECO:0000256" key="3">
    <source>
        <dbReference type="ARBA" id="ARBA00022723"/>
    </source>
</evidence>
<evidence type="ECO:0000256" key="7">
    <source>
        <dbReference type="SAM" id="Phobius"/>
    </source>
</evidence>
<dbReference type="PROSITE" id="PS00198">
    <property type="entry name" value="4FE4S_FER_1"/>
    <property type="match status" value="1"/>
</dbReference>
<evidence type="ECO:0000256" key="4">
    <source>
        <dbReference type="ARBA" id="ARBA00023004"/>
    </source>
</evidence>
<dbReference type="Pfam" id="PF12801">
    <property type="entry name" value="Fer4_5"/>
    <property type="match status" value="2"/>
</dbReference>
<dbReference type="Gene3D" id="3.30.70.20">
    <property type="match status" value="1"/>
</dbReference>
<protein>
    <submittedName>
        <fullName evidence="9">4Fe-4S ferredoxin</fullName>
    </submittedName>
</protein>
<sequence>MNKNKKIKFIRWGLLALFLILITIQGFLHQIKGGGEAASIHALCPYGALEGLYSLIGSGTFIEKIYSGTMVLFVLTIIIALIFRRSFCGLICPFGALQEFFALLGKKIFKKSFKIPRKIDIYLRYLKYLVLLITIFYAWKTAGLWMSPYDPWAAYAHLSEGISSLIDENLVGFILLIVTIIGSILYDRFFCKYLCPMGAVYGLISKFSPYKIVKNQEKCVNCNLCTKNCPMNIDVANSNQITSAECINCQLCVLSCPKDGCLENRQVTKSLKPALTITMVIVLFFSGILISESLGIYNTLPAPIPANQTITADEIKGYMTLKEVANGLKVDIKELYEKLDIPENVPEKTRFKDVKNFIPEFSSDEAKDILGKD</sequence>
<comment type="caution">
    <text evidence="9">The sequence shown here is derived from an EMBL/GenBank/DDBJ whole genome shotgun (WGS) entry which is preliminary data.</text>
</comment>
<organism evidence="9 10">
    <name type="scientific">Clostridium polyendosporum</name>
    <dbReference type="NCBI Taxonomy" id="69208"/>
    <lineage>
        <taxon>Bacteria</taxon>
        <taxon>Bacillati</taxon>
        <taxon>Bacillota</taxon>
        <taxon>Clostridia</taxon>
        <taxon>Eubacteriales</taxon>
        <taxon>Clostridiaceae</taxon>
        <taxon>Clostridium</taxon>
    </lineage>
</organism>
<feature type="transmembrane region" description="Helical" evidence="7">
    <location>
        <begin position="274"/>
        <end position="297"/>
    </location>
</feature>
<dbReference type="GO" id="GO:0005886">
    <property type="term" value="C:plasma membrane"/>
    <property type="evidence" value="ECO:0007669"/>
    <property type="project" value="UniProtKB-SubCell"/>
</dbReference>
<proteinExistence type="predicted"/>
<reference evidence="9" key="1">
    <citation type="submission" date="2021-03" db="EMBL/GenBank/DDBJ databases">
        <title>Taxonomic study of Clostridium polyendosporum from meadow-gley soil under rice.</title>
        <authorList>
            <person name="Kobayashi H."/>
            <person name="Tanizawa Y."/>
            <person name="Yagura M."/>
        </authorList>
    </citation>
    <scope>NUCLEOTIDE SEQUENCE</scope>
    <source>
        <strain evidence="9">JCM 30710</strain>
    </source>
</reference>
<dbReference type="PANTHER" id="PTHR30224:SF4">
    <property type="entry name" value="ELECTRON TRANSPORT PROTEIN YCCM-RELATED"/>
    <property type="match status" value="1"/>
</dbReference>
<dbReference type="PANTHER" id="PTHR30224">
    <property type="entry name" value="ELECTRON TRANSPORT PROTEIN"/>
    <property type="match status" value="1"/>
</dbReference>